<organism evidence="1 2">
    <name type="scientific">Gimibacter soli</name>
    <dbReference type="NCBI Taxonomy" id="3024400"/>
    <lineage>
        <taxon>Bacteria</taxon>
        <taxon>Pseudomonadati</taxon>
        <taxon>Pseudomonadota</taxon>
        <taxon>Alphaproteobacteria</taxon>
        <taxon>Kordiimonadales</taxon>
        <taxon>Temperatibacteraceae</taxon>
        <taxon>Gimibacter</taxon>
    </lineage>
</organism>
<keyword evidence="2" id="KW-1185">Reference proteome</keyword>
<proteinExistence type="predicted"/>
<reference evidence="1" key="1">
    <citation type="submission" date="2023-01" db="EMBL/GenBank/DDBJ databases">
        <title>The genome sequence of Kordiimonadaceae bacterium 6D33.</title>
        <authorList>
            <person name="Liu Y."/>
        </authorList>
    </citation>
    <scope>NUCLEOTIDE SEQUENCE</scope>
    <source>
        <strain evidence="1">6D33</strain>
    </source>
</reference>
<dbReference type="Pfam" id="PF21983">
    <property type="entry name" value="NikA-like"/>
    <property type="match status" value="1"/>
</dbReference>
<dbReference type="RefSeq" id="WP_289503000.1">
    <property type="nucleotide sequence ID" value="NZ_CP116805.1"/>
</dbReference>
<dbReference type="EMBL" id="CP116805">
    <property type="protein sequence ID" value="WCL53488.1"/>
    <property type="molecule type" value="Genomic_DNA"/>
</dbReference>
<name>A0AAF0BGH0_9PROT</name>
<sequence>MSDVREDGKWTRRKSRLTRPFTVKMAEEEYARLEACAAAAGLIVSEYARRLLAGASVTESAAQRDVVYKIGALTEALQSITKSQAVLGDADVSRADVALLLLLVHRKLGLLLP</sequence>
<dbReference type="Proteomes" id="UP001217500">
    <property type="component" value="Chromosome"/>
</dbReference>
<dbReference type="AlphaFoldDB" id="A0AAF0BGH0"/>
<gene>
    <name evidence="1" type="ORF">PH603_13165</name>
</gene>
<evidence type="ECO:0008006" key="3">
    <source>
        <dbReference type="Google" id="ProtNLM"/>
    </source>
</evidence>
<protein>
    <recommendedName>
        <fullName evidence="3">Mobilization protein</fullName>
    </recommendedName>
</protein>
<dbReference type="KEGG" id="gso:PH603_13165"/>
<accession>A0AAF0BGH0</accession>
<dbReference type="InterPro" id="IPR053842">
    <property type="entry name" value="NikA-like"/>
</dbReference>
<evidence type="ECO:0000313" key="1">
    <source>
        <dbReference type="EMBL" id="WCL53488.1"/>
    </source>
</evidence>
<evidence type="ECO:0000313" key="2">
    <source>
        <dbReference type="Proteomes" id="UP001217500"/>
    </source>
</evidence>